<sequence length="263" mass="28183">MLQPLRTGADFWRRFYAPQDGVSATICHVFRKAPVDQLAAAYAHTGLAPVGASIQVHTGNGRVGGSLDGIAETIISKATRVAFTSVFIGRAMHMDRDSPSSLVPRLMLWTVAPKMLVGGDHPSMSSTSPLPTEAQCGLAPTVSYRCDGEPCRLSGTGYDWQTALIVDCGSVGPNVPIRFAILDFISQAASGSGCDARQVSYVMTHGFSDVGCLDRVQAAREPTRMEHHDLRSGLGLPSLRQAFDLYQTVPSFINITDVFASPL</sequence>
<accession>A0A7S0VZ11</accession>
<evidence type="ECO:0000313" key="1">
    <source>
        <dbReference type="EMBL" id="CAD8800797.1"/>
    </source>
</evidence>
<reference evidence="1" key="1">
    <citation type="submission" date="2021-01" db="EMBL/GenBank/DDBJ databases">
        <authorList>
            <person name="Corre E."/>
            <person name="Pelletier E."/>
            <person name="Niang G."/>
            <person name="Scheremetjew M."/>
            <person name="Finn R."/>
            <person name="Kale V."/>
            <person name="Holt S."/>
            <person name="Cochrane G."/>
            <person name="Meng A."/>
            <person name="Brown T."/>
            <person name="Cohen L."/>
        </authorList>
    </citation>
    <scope>NUCLEOTIDE SEQUENCE</scope>
    <source>
        <strain evidence="1">CCMP443</strain>
    </source>
</reference>
<dbReference type="EMBL" id="HBFN01025004">
    <property type="protein sequence ID" value="CAD8800797.1"/>
    <property type="molecule type" value="Transcribed_RNA"/>
</dbReference>
<protein>
    <submittedName>
        <fullName evidence="1">Uncharacterized protein</fullName>
    </submittedName>
</protein>
<gene>
    <name evidence="1" type="ORF">HTEP1355_LOCUS14470</name>
</gene>
<name>A0A7S0VZ11_9CRYP</name>
<proteinExistence type="predicted"/>
<organism evidence="1">
    <name type="scientific">Hemiselmis tepida</name>
    <dbReference type="NCBI Taxonomy" id="464990"/>
    <lineage>
        <taxon>Eukaryota</taxon>
        <taxon>Cryptophyceae</taxon>
        <taxon>Cryptomonadales</taxon>
        <taxon>Hemiselmidaceae</taxon>
        <taxon>Hemiselmis</taxon>
    </lineage>
</organism>
<dbReference type="AlphaFoldDB" id="A0A7S0VZ11"/>